<dbReference type="GO" id="GO:0005737">
    <property type="term" value="C:cytoplasm"/>
    <property type="evidence" value="ECO:0007669"/>
    <property type="project" value="UniProtKB-SubCell"/>
</dbReference>
<dbReference type="HAMAP" id="MF_01161">
    <property type="entry name" value="tRNA_Ile_lys_synt"/>
    <property type="match status" value="1"/>
</dbReference>
<keyword evidence="2 6" id="KW-0819">tRNA processing</keyword>
<dbReference type="Pfam" id="PF01171">
    <property type="entry name" value="ATP_bind_3"/>
    <property type="match status" value="1"/>
</dbReference>
<accession>A0A0X3TXF9</accession>
<name>A0A0X3TXF9_9RHOB</name>
<evidence type="ECO:0000313" key="8">
    <source>
        <dbReference type="EMBL" id="KUJ80433.1"/>
    </source>
</evidence>
<evidence type="ECO:0000256" key="5">
    <source>
        <dbReference type="ARBA" id="ARBA00048539"/>
    </source>
</evidence>
<dbReference type="InterPro" id="IPR014729">
    <property type="entry name" value="Rossmann-like_a/b/a_fold"/>
</dbReference>
<keyword evidence="9" id="KW-1185">Reference proteome</keyword>
<comment type="function">
    <text evidence="6">Ligates lysine onto the cytidine present at position 34 of the AUA codon-specific tRNA(Ile) that contains the anticodon CAU, in an ATP-dependent manner. Cytidine is converted to lysidine, thus changing the amino acid specificity of the tRNA from methionine to isoleucine.</text>
</comment>
<gene>
    <name evidence="6" type="primary">tilS</name>
    <name evidence="8" type="ORF">AVO45_05115</name>
</gene>
<dbReference type="EMBL" id="LQBQ01000012">
    <property type="protein sequence ID" value="KUJ80433.1"/>
    <property type="molecule type" value="Genomic_DNA"/>
</dbReference>
<proteinExistence type="inferred from homology"/>
<dbReference type="PANTHER" id="PTHR43033">
    <property type="entry name" value="TRNA(ILE)-LYSIDINE SYNTHASE-RELATED"/>
    <property type="match status" value="1"/>
</dbReference>
<keyword evidence="4 6" id="KW-0067">ATP-binding</keyword>
<dbReference type="InterPro" id="IPR012094">
    <property type="entry name" value="tRNA_Ile_lys_synt"/>
</dbReference>
<dbReference type="GO" id="GO:0005524">
    <property type="term" value="F:ATP binding"/>
    <property type="evidence" value="ECO:0007669"/>
    <property type="project" value="UniProtKB-UniRule"/>
</dbReference>
<organism evidence="8 9">
    <name type="scientific">Ruegeria marisrubri</name>
    <dbReference type="NCBI Taxonomy" id="1685379"/>
    <lineage>
        <taxon>Bacteria</taxon>
        <taxon>Pseudomonadati</taxon>
        <taxon>Pseudomonadota</taxon>
        <taxon>Alphaproteobacteria</taxon>
        <taxon>Rhodobacterales</taxon>
        <taxon>Roseobacteraceae</taxon>
        <taxon>Ruegeria</taxon>
    </lineage>
</organism>
<evidence type="ECO:0000256" key="4">
    <source>
        <dbReference type="ARBA" id="ARBA00022840"/>
    </source>
</evidence>
<keyword evidence="1 6" id="KW-0436">Ligase</keyword>
<dbReference type="InterPro" id="IPR012795">
    <property type="entry name" value="tRNA_Ile_lys_synt_N"/>
</dbReference>
<evidence type="ECO:0000313" key="9">
    <source>
        <dbReference type="Proteomes" id="UP000053791"/>
    </source>
</evidence>
<evidence type="ECO:0000256" key="6">
    <source>
        <dbReference type="HAMAP-Rule" id="MF_01161"/>
    </source>
</evidence>
<dbReference type="PANTHER" id="PTHR43033:SF1">
    <property type="entry name" value="TRNA(ILE)-LYSIDINE SYNTHASE-RELATED"/>
    <property type="match status" value="1"/>
</dbReference>
<keyword evidence="3 6" id="KW-0547">Nucleotide-binding</keyword>
<comment type="catalytic activity">
    <reaction evidence="5 6">
        <text>cytidine(34) in tRNA(Ile2) + L-lysine + ATP = lysidine(34) in tRNA(Ile2) + AMP + diphosphate + H(+)</text>
        <dbReference type="Rhea" id="RHEA:43744"/>
        <dbReference type="Rhea" id="RHEA-COMP:10625"/>
        <dbReference type="Rhea" id="RHEA-COMP:10670"/>
        <dbReference type="ChEBI" id="CHEBI:15378"/>
        <dbReference type="ChEBI" id="CHEBI:30616"/>
        <dbReference type="ChEBI" id="CHEBI:32551"/>
        <dbReference type="ChEBI" id="CHEBI:33019"/>
        <dbReference type="ChEBI" id="CHEBI:82748"/>
        <dbReference type="ChEBI" id="CHEBI:83665"/>
        <dbReference type="ChEBI" id="CHEBI:456215"/>
        <dbReference type="EC" id="6.3.4.19"/>
    </reaction>
</comment>
<dbReference type="GO" id="GO:0006400">
    <property type="term" value="P:tRNA modification"/>
    <property type="evidence" value="ECO:0007669"/>
    <property type="project" value="UniProtKB-UniRule"/>
</dbReference>
<feature type="binding site" evidence="6">
    <location>
        <begin position="31"/>
        <end position="36"/>
    </location>
    <ligand>
        <name>ATP</name>
        <dbReference type="ChEBI" id="CHEBI:30616"/>
    </ligand>
</feature>
<comment type="subcellular location">
    <subcellularLocation>
        <location evidence="6">Cytoplasm</location>
    </subcellularLocation>
</comment>
<dbReference type="GO" id="GO:0032267">
    <property type="term" value="F:tRNA(Ile)-lysidine synthase activity"/>
    <property type="evidence" value="ECO:0007669"/>
    <property type="project" value="UniProtKB-EC"/>
</dbReference>
<evidence type="ECO:0000256" key="1">
    <source>
        <dbReference type="ARBA" id="ARBA00022598"/>
    </source>
</evidence>
<comment type="domain">
    <text evidence="6">The N-terminal region contains the highly conserved SGGXDS motif, predicted to be a P-loop motif involved in ATP binding.</text>
</comment>
<dbReference type="InterPro" id="IPR011063">
    <property type="entry name" value="TilS/TtcA_N"/>
</dbReference>
<sequence>MFLTSDSKSLRDQVRALLPGDLSRRLGVAVSGGGDSVALLDLLAGIAATEGVSLFVATVDHGLRPDSADEAAGVADLARRLNLPHETLRWEGWDGSGNLQDQARRARYRLLTEWAERNGVEAIALGHTADDQAETVLMRLARAAGVNGLAGMPAQRIENGILLLRPLLGITRARLREHLRERDLSWVEDPSNQDLRYDRIKARDALAHLEPLGITTNTLVRVAQNMAQARDALDRYTQETARTLVRIDAGDVLLDRNGFLALPDEISRRLLVGIVGWIGGAGYPPRSSAVQQAVKAVQDNAPAVLGGCLLLPSGGVVRFCREYNAVRDVTAMPGEAWDRRWVVKGPEIQGLSVRALGEEGLRQLPDWRVTGRPRAALAGTPAVWKGDELLAAPVAGFAAEWSADLVAGSEEFFTSLLSH</sequence>
<dbReference type="SUPFAM" id="SSF52402">
    <property type="entry name" value="Adenine nucleotide alpha hydrolases-like"/>
    <property type="match status" value="1"/>
</dbReference>
<comment type="similarity">
    <text evidence="6">Belongs to the tRNA(Ile)-lysidine synthase family.</text>
</comment>
<evidence type="ECO:0000259" key="7">
    <source>
        <dbReference type="Pfam" id="PF01171"/>
    </source>
</evidence>
<keyword evidence="6" id="KW-0963">Cytoplasm</keyword>
<dbReference type="NCBIfam" id="TIGR02432">
    <property type="entry name" value="lysidine_TilS_N"/>
    <property type="match status" value="1"/>
</dbReference>
<dbReference type="Proteomes" id="UP000053791">
    <property type="component" value="Unassembled WGS sequence"/>
</dbReference>
<evidence type="ECO:0000256" key="3">
    <source>
        <dbReference type="ARBA" id="ARBA00022741"/>
    </source>
</evidence>
<evidence type="ECO:0000256" key="2">
    <source>
        <dbReference type="ARBA" id="ARBA00022694"/>
    </source>
</evidence>
<dbReference type="CDD" id="cd01992">
    <property type="entry name" value="TilS_N"/>
    <property type="match status" value="1"/>
</dbReference>
<dbReference type="STRING" id="1685379.AVO45_05115"/>
<feature type="domain" description="tRNA(Ile)-lysidine/2-thiocytidine synthase N-terminal" evidence="7">
    <location>
        <begin position="27"/>
        <end position="203"/>
    </location>
</feature>
<comment type="caution">
    <text evidence="8">The sequence shown here is derived from an EMBL/GenBank/DDBJ whole genome shotgun (WGS) entry which is preliminary data.</text>
</comment>
<dbReference type="EC" id="6.3.4.19" evidence="6"/>
<reference evidence="8 9" key="1">
    <citation type="submission" date="2015-12" db="EMBL/GenBank/DDBJ databases">
        <authorList>
            <person name="Shamseldin A."/>
            <person name="Moawad H."/>
            <person name="Abd El-Rahim W.M."/>
            <person name="Sadowsky M.J."/>
        </authorList>
    </citation>
    <scope>NUCLEOTIDE SEQUENCE [LARGE SCALE GENOMIC DNA]</scope>
    <source>
        <strain evidence="8 9">ZGT118</strain>
    </source>
</reference>
<dbReference type="AlphaFoldDB" id="A0A0X3TXF9"/>
<protein>
    <recommendedName>
        <fullName evidence="6">tRNA(Ile)-lysidine synthase</fullName>
        <ecNumber evidence="6">6.3.4.19</ecNumber>
    </recommendedName>
    <alternativeName>
        <fullName evidence="6">tRNA(Ile)-2-lysyl-cytidine synthase</fullName>
    </alternativeName>
    <alternativeName>
        <fullName evidence="6">tRNA(Ile)-lysidine synthetase</fullName>
    </alternativeName>
</protein>
<dbReference type="Gene3D" id="3.40.50.620">
    <property type="entry name" value="HUPs"/>
    <property type="match status" value="1"/>
</dbReference>
<dbReference type="OrthoDB" id="9807403at2"/>